<proteinExistence type="predicted"/>
<dbReference type="EMBL" id="JAGSOY010000067">
    <property type="protein sequence ID" value="MBU2713228.1"/>
    <property type="molecule type" value="Genomic_DNA"/>
</dbReference>
<name>A0ABS5ZGP2_9GAMM</name>
<keyword evidence="1" id="KW-0472">Membrane</keyword>
<keyword evidence="1" id="KW-0812">Transmembrane</keyword>
<dbReference type="RefSeq" id="WP_215821516.1">
    <property type="nucleotide sequence ID" value="NZ_JAGSOY010000067.1"/>
</dbReference>
<evidence type="ECO:0000256" key="1">
    <source>
        <dbReference type="SAM" id="Phobius"/>
    </source>
</evidence>
<evidence type="ECO:0000313" key="2">
    <source>
        <dbReference type="EMBL" id="MBU2713228.1"/>
    </source>
</evidence>
<keyword evidence="3" id="KW-1185">Reference proteome</keyword>
<reference evidence="2 3" key="1">
    <citation type="submission" date="2021-04" db="EMBL/GenBank/DDBJ databases">
        <authorList>
            <person name="Pira H."/>
            <person name="Risdian C."/>
            <person name="Wink J."/>
        </authorList>
    </citation>
    <scope>NUCLEOTIDE SEQUENCE [LARGE SCALE GENOMIC DNA]</scope>
    <source>
        <strain evidence="2 3">WH53</strain>
    </source>
</reference>
<dbReference type="Proteomes" id="UP000690515">
    <property type="component" value="Unassembled WGS sequence"/>
</dbReference>
<keyword evidence="1" id="KW-1133">Transmembrane helix</keyword>
<evidence type="ECO:0008006" key="4">
    <source>
        <dbReference type="Google" id="ProtNLM"/>
    </source>
</evidence>
<organism evidence="2 3">
    <name type="scientific">Zooshikella harenae</name>
    <dbReference type="NCBI Taxonomy" id="2827238"/>
    <lineage>
        <taxon>Bacteria</taxon>
        <taxon>Pseudomonadati</taxon>
        <taxon>Pseudomonadota</taxon>
        <taxon>Gammaproteobacteria</taxon>
        <taxon>Oceanospirillales</taxon>
        <taxon>Zooshikellaceae</taxon>
        <taxon>Zooshikella</taxon>
    </lineage>
</organism>
<gene>
    <name evidence="2" type="ORF">KCG35_19350</name>
</gene>
<accession>A0ABS5ZGP2</accession>
<comment type="caution">
    <text evidence="2">The sequence shown here is derived from an EMBL/GenBank/DDBJ whole genome shotgun (WGS) entry which is preliminary data.</text>
</comment>
<evidence type="ECO:0000313" key="3">
    <source>
        <dbReference type="Proteomes" id="UP000690515"/>
    </source>
</evidence>
<sequence length="118" mass="13838">MSYLFLITLLICVLILGSLFYLLARLRTPYYRISQQQVVTILQRAINQQLEISEWHIFISLPIRHNAALEHARQICQQLDDNQQVKPSSEHMLQCSEEAIDTLNHLIHELKRQGELQC</sequence>
<feature type="transmembrane region" description="Helical" evidence="1">
    <location>
        <begin position="6"/>
        <end position="24"/>
    </location>
</feature>
<protein>
    <recommendedName>
        <fullName evidence="4">DUF2489 domain-containing protein</fullName>
    </recommendedName>
</protein>